<dbReference type="InterPro" id="IPR011836">
    <property type="entry name" value="YhdP"/>
</dbReference>
<evidence type="ECO:0000259" key="1">
    <source>
        <dbReference type="Pfam" id="PF13116"/>
    </source>
</evidence>
<evidence type="ECO:0000313" key="3">
    <source>
        <dbReference type="Proteomes" id="UP000595278"/>
    </source>
</evidence>
<dbReference type="EMBL" id="CP067393">
    <property type="protein sequence ID" value="QQP86236.1"/>
    <property type="molecule type" value="Genomic_DNA"/>
</dbReference>
<dbReference type="InterPro" id="IPR025263">
    <property type="entry name" value="YhdP_central"/>
</dbReference>
<organism evidence="2 3">
    <name type="scientific">Entomomonas asaccharolytica</name>
    <dbReference type="NCBI Taxonomy" id="2785331"/>
    <lineage>
        <taxon>Bacteria</taxon>
        <taxon>Pseudomonadati</taxon>
        <taxon>Pseudomonadota</taxon>
        <taxon>Gammaproteobacteria</taxon>
        <taxon>Pseudomonadales</taxon>
        <taxon>Pseudomonadaceae</taxon>
        <taxon>Entomomonas</taxon>
    </lineage>
</organism>
<name>A0A974NGJ6_9GAMM</name>
<dbReference type="RefSeq" id="WP_201093947.1">
    <property type="nucleotide sequence ID" value="NZ_CP067393.1"/>
</dbReference>
<dbReference type="Pfam" id="PF13116">
    <property type="entry name" value="YhdP"/>
    <property type="match status" value="1"/>
</dbReference>
<protein>
    <submittedName>
        <fullName evidence="2">TIGR02099 family protein</fullName>
    </submittedName>
</protein>
<accession>A0A974NGJ6</accession>
<feature type="domain" description="YhdP central" evidence="1">
    <location>
        <begin position="8"/>
        <end position="1266"/>
    </location>
</feature>
<dbReference type="NCBIfam" id="TIGR02099">
    <property type="entry name" value="YhdP family protein"/>
    <property type="match status" value="1"/>
</dbReference>
<dbReference type="PANTHER" id="PTHR38690:SF1">
    <property type="entry name" value="PROTEASE"/>
    <property type="match status" value="1"/>
</dbReference>
<proteinExistence type="predicted"/>
<sequence>MTQSNPKITTKVRKLITSCLLLLLVLVTLYVSIARQLVVWVSDYKFHLQNKLSETLHTPVTIGELKGSWDIFSPTLTAYNVHIGDHEQKLEVDQLTLEIDVPQTILNWQVRIATAHGENLKLQIRENKPDIWSIGGIPRQKDPITPEIVLTQLQRFTKISINNSTISVHPYRYPTRTFTHVNATLTHFTDEKMRLDGILYVNDDKPLILSTTATIVPEDWQNLKGTLYADIPYLDWHTWLPEEIELPQELKKLTIGGQLWATIKNGQLRSATIDTKNSQLVVQQEKSQAVAIKDLTMQAWFDAYRQEYIGLQVKDLSFTLDKTPFTGLDLLLTRHTVDNQQQWNAQANSINIEQFIPPVLALAPLSKEIQEAINTVSPKGIIQNLNIQWLPEKPLIESLSFIADVKDLSFNPYKDTVGAGNITGKIQGGINSGHLDLDADDFSLFIAKIYSKPWLYKHAKTTLNWSFDGNIVSIFSHLMQLKGDEGDLAGDMMIRLHPYDGIKDYMDLRVNITNGDASYTSKYIPSKADIDPELVHWLNTGIKSGDIETGFFQYQGSLDKRTPATAHSLLLYMKPKNAEINYQAPWLPIKQVDGEVFVEPSGVRILADKGVISNSQLTDIKINIPHVANPKITHLYLAANINSTLDDTLHVLKSAPPEISHVFNEWQGSGKLTGNLKLDIPFKKHHQPVVITSFTTKGAQLNLQHPIPPLTNISGSFHYDSTQGLSSQSVSAFALGNPVTGTITAKGSHGEPLSYIKLKGNIDIIKLADWYLMPHKKWPFSGKAPYDLEIWIGENNQLKVSSNLQGIALDLPAPFTKSVQQEQNFTYQMDFGKQQNTRLQFNYSSIISAAINMDESQQNMQGELLINQGKADFSTKKGLQVRGNLSQVNLEQWKKLYDNYLSNYTSKQNNKITSVNTNTLRSIDLRIGKVTGFNLPSQQAALYLQPTGEQGWRLDIDSPSIAGRVTAPQVNNLPYYVDLKYLKVPKTLVSSLKEQNPINNFSADNIPDLNLSIHQLFLDEELIGTVNFNNHTSKRGLTISNIALNLKGLHVNGDLDWQIGKQTSFNGTLSGKNLEEILASWDIKPSVTAKSFKVAINGSWLGTPADFSPEHFNGTLAPELKSGRLLSVDGSSTNILRIFGILNSEAISRRLRLDFTDLYKTGLTYDSIKGEFKGNNGVLQIDKPFVFEGPSMIMSMTGHINLQNQQVDANLKVGIPLGSNISIATLAVAPPVGGAMLIVDYFLGNELMKLVAVNYSIQGNWNNPTITLGSH</sequence>
<dbReference type="KEGG" id="eaz:JHT90_03055"/>
<dbReference type="PANTHER" id="PTHR38690">
    <property type="entry name" value="PROTEASE-RELATED"/>
    <property type="match status" value="1"/>
</dbReference>
<keyword evidence="3" id="KW-1185">Reference proteome</keyword>
<gene>
    <name evidence="2" type="ORF">JHT90_03055</name>
</gene>
<evidence type="ECO:0000313" key="2">
    <source>
        <dbReference type="EMBL" id="QQP86236.1"/>
    </source>
</evidence>
<dbReference type="Proteomes" id="UP000595278">
    <property type="component" value="Chromosome"/>
</dbReference>
<dbReference type="AlphaFoldDB" id="A0A974NGJ6"/>
<reference evidence="2 3" key="1">
    <citation type="submission" date="2021-01" db="EMBL/GenBank/DDBJ databases">
        <title>Entomomonas sp. F2A isolated from a house cricket (Acheta domesticus).</title>
        <authorList>
            <person name="Spergser J."/>
            <person name="Busse H.-J."/>
        </authorList>
    </citation>
    <scope>NUCLEOTIDE SEQUENCE [LARGE SCALE GENOMIC DNA]</scope>
    <source>
        <strain evidence="2 3">F2A</strain>
    </source>
</reference>